<keyword evidence="3" id="KW-1185">Reference proteome</keyword>
<dbReference type="OrthoDB" id="7689611at2759"/>
<name>A0A8J2H826_COTCN</name>
<accession>A0A8J2H826</accession>
<dbReference type="AlphaFoldDB" id="A0A8J2H826"/>
<evidence type="ECO:0000313" key="3">
    <source>
        <dbReference type="Proteomes" id="UP000786811"/>
    </source>
</evidence>
<comment type="caution">
    <text evidence="2">The sequence shown here is derived from an EMBL/GenBank/DDBJ whole genome shotgun (WGS) entry which is preliminary data.</text>
</comment>
<evidence type="ECO:0000256" key="1">
    <source>
        <dbReference type="SAM" id="MobiDB-lite"/>
    </source>
</evidence>
<feature type="region of interest" description="Disordered" evidence="1">
    <location>
        <begin position="653"/>
        <end position="678"/>
    </location>
</feature>
<reference evidence="2" key="1">
    <citation type="submission" date="2021-04" db="EMBL/GenBank/DDBJ databases">
        <authorList>
            <person name="Chebbi M.A.C M."/>
        </authorList>
    </citation>
    <scope>NUCLEOTIDE SEQUENCE</scope>
</reference>
<dbReference type="EMBL" id="CAJNRD030001118">
    <property type="protein sequence ID" value="CAG5083250.1"/>
    <property type="molecule type" value="Genomic_DNA"/>
</dbReference>
<dbReference type="Proteomes" id="UP000786811">
    <property type="component" value="Unassembled WGS sequence"/>
</dbReference>
<gene>
    <name evidence="2" type="ORF">HICCMSTLAB_LOCUS3780</name>
</gene>
<feature type="compositionally biased region" description="Polar residues" evidence="1">
    <location>
        <begin position="655"/>
        <end position="668"/>
    </location>
</feature>
<sequence length="698" mass="81203">MMTSHTFASTLTNIKINCTIIPFEKLSLGDTIDETFAVVYGNIINSNNEIPSIIKSLTKSVKNLPTWSTAQFTCSKTLNSLFEDSVEEKNLFKKFDKRKINDQLFNIDKKYLNNNHTCLLFELCKSEKQTYEEFVNIFEEKYFDKHYDDYYWYHEYRPQGKHIEILKFIRGNETHFVSAIHNGDCLYQIFIFNTESENTSAEIDYKKKTPEYTSKIKMASDNHIFEESLTYSLNTSHIFLFNFPNIPLKVTHEVLNYLSLYNVMSVELTALPKLPRSLEFKEDEIESPKKRSKLVELEAGDSFNINDLISNSVLKSRNMLDFKIFNSIEYSNPYSLQVTNYSDIIMDRSLPCREFVTKYFGDKNNKDYEKLKPFNCLLEEKSYGIDEKFFNENYTRDEIKICLVLEEQKMGIDPLEIVYLNEKTVDGDYNIFENENVVLRFRKSNETHYVSSIQFGNCLYQALVYNLDDQKKPVHKGKILSASRNSDLEKTIEDYLNNSKIDSLYNIYSNEKLKNEIIERLDKEAVVNIDLRSINKKRSLPLLTLSEYNNLKKNSSENLPIKTPEVSQELLTAIFKNLSEPNEAFKTFIQDLFTATFKNMSQDLFPGALENLSTESPDDFLADASKNSLQELLTDTFNNSLKNSSTEILKKKNSSQELLTDTSNNSRTETLKRKNSSNSMQPSLLSLVLILTTVYMYY</sequence>
<evidence type="ECO:0000313" key="2">
    <source>
        <dbReference type="EMBL" id="CAG5083250.1"/>
    </source>
</evidence>
<organism evidence="2 3">
    <name type="scientific">Cotesia congregata</name>
    <name type="common">Parasitoid wasp</name>
    <name type="synonym">Apanteles congregatus</name>
    <dbReference type="NCBI Taxonomy" id="51543"/>
    <lineage>
        <taxon>Eukaryota</taxon>
        <taxon>Metazoa</taxon>
        <taxon>Ecdysozoa</taxon>
        <taxon>Arthropoda</taxon>
        <taxon>Hexapoda</taxon>
        <taxon>Insecta</taxon>
        <taxon>Pterygota</taxon>
        <taxon>Neoptera</taxon>
        <taxon>Endopterygota</taxon>
        <taxon>Hymenoptera</taxon>
        <taxon>Apocrita</taxon>
        <taxon>Ichneumonoidea</taxon>
        <taxon>Braconidae</taxon>
        <taxon>Microgastrinae</taxon>
        <taxon>Cotesia</taxon>
    </lineage>
</organism>
<protein>
    <submittedName>
        <fullName evidence="2">Uncharacterized protein</fullName>
    </submittedName>
</protein>
<proteinExistence type="predicted"/>